<dbReference type="InterPro" id="IPR010736">
    <property type="entry name" value="SHIPPO-rpt"/>
</dbReference>
<keyword evidence="3" id="KW-0963">Cytoplasm</keyword>
<dbReference type="OrthoDB" id="186871at2759"/>
<dbReference type="AlphaFoldDB" id="B3S188"/>
<dbReference type="Pfam" id="PF07004">
    <property type="entry name" value="SHIPPO-rpt"/>
    <property type="match status" value="3"/>
</dbReference>
<reference evidence="6 7" key="1">
    <citation type="journal article" date="2008" name="Nature">
        <title>The Trichoplax genome and the nature of placozoans.</title>
        <authorList>
            <person name="Srivastava M."/>
            <person name="Begovic E."/>
            <person name="Chapman J."/>
            <person name="Putnam N.H."/>
            <person name="Hellsten U."/>
            <person name="Kawashima T."/>
            <person name="Kuo A."/>
            <person name="Mitros T."/>
            <person name="Salamov A."/>
            <person name="Carpenter M.L."/>
            <person name="Signorovitch A.Y."/>
            <person name="Moreno M.A."/>
            <person name="Kamm K."/>
            <person name="Grimwood J."/>
            <person name="Schmutz J."/>
            <person name="Shapiro H."/>
            <person name="Grigoriev I.V."/>
            <person name="Buss L.W."/>
            <person name="Schierwater B."/>
            <person name="Dellaporta S.L."/>
            <person name="Rokhsar D.S."/>
        </authorList>
    </citation>
    <scope>NUCLEOTIDE SEQUENCE [LARGE SCALE GENOMIC DNA]</scope>
    <source>
        <strain evidence="6 7">Grell-BS-1999</strain>
    </source>
</reference>
<dbReference type="GO" id="GO:1902110">
    <property type="term" value="P:positive regulation of mitochondrial membrane permeability involved in apoptotic process"/>
    <property type="evidence" value="ECO:0000318"/>
    <property type="project" value="GO_Central"/>
</dbReference>
<name>B3S188_TRIAD</name>
<dbReference type="GeneID" id="6755644"/>
<proteinExistence type="predicted"/>
<sequence>MEDSVKVIRNGDYTRSVGKSIYTPQRVRKGFTTPAVGSTIPSKYQTYVTVNRERKSFNSSAARFGDQLVEVNDVPGPAAYEHRPNLGQESVSLSKKGTGPLASKSPRFRNTIRGNTIGPGSYAPPTTEKKLNFSTAQSSSVFMDRIVKVKDKSALSPGPGTYSIPLSEIDKGKGATSAFRSKTSRVAVDIQKQRMPSPSKYYVTDNGMKRESKSYNSVFKSTSNRSIMKLSHVPGPADYEPYGKEGLYNDKKILPPKHYQCLSAPAIPPSPPPPLPGPGSYELRDFSQPTKHFMSTSSFTSGTSRWMNGGIKDTPGPGAYKPEIWGKQSFHENVNKKWI</sequence>
<dbReference type="PANTHER" id="PTHR35678:SF1">
    <property type="entry name" value="PROTEIN STPG4"/>
    <property type="match status" value="1"/>
</dbReference>
<dbReference type="HOGENOM" id="CLU_071847_0_0_1"/>
<dbReference type="EMBL" id="DS985247">
    <property type="protein sequence ID" value="EDV23521.1"/>
    <property type="molecule type" value="Genomic_DNA"/>
</dbReference>
<evidence type="ECO:0000256" key="3">
    <source>
        <dbReference type="ARBA" id="ARBA00022490"/>
    </source>
</evidence>
<accession>B3S188</accession>
<evidence type="ECO:0008006" key="8">
    <source>
        <dbReference type="Google" id="ProtNLM"/>
    </source>
</evidence>
<dbReference type="CTD" id="6755644"/>
<evidence type="ECO:0000256" key="1">
    <source>
        <dbReference type="ARBA" id="ARBA00004123"/>
    </source>
</evidence>
<evidence type="ECO:0000256" key="4">
    <source>
        <dbReference type="ARBA" id="ARBA00023242"/>
    </source>
</evidence>
<dbReference type="GO" id="GO:0005634">
    <property type="term" value="C:nucleus"/>
    <property type="evidence" value="ECO:0007669"/>
    <property type="project" value="UniProtKB-SubCell"/>
</dbReference>
<dbReference type="PhylomeDB" id="B3S188"/>
<dbReference type="GO" id="GO:0005739">
    <property type="term" value="C:mitochondrion"/>
    <property type="evidence" value="ECO:0007669"/>
    <property type="project" value="GOC"/>
</dbReference>
<dbReference type="eggNOG" id="ENOG502R2KG">
    <property type="taxonomic scope" value="Eukaryota"/>
</dbReference>
<evidence type="ECO:0000313" key="7">
    <source>
        <dbReference type="Proteomes" id="UP000009022"/>
    </source>
</evidence>
<comment type="subcellular location">
    <subcellularLocation>
        <location evidence="2">Cytoplasm</location>
    </subcellularLocation>
    <subcellularLocation>
        <location evidence="1">Nucleus</location>
    </subcellularLocation>
</comment>
<evidence type="ECO:0000256" key="5">
    <source>
        <dbReference type="SAM" id="MobiDB-lite"/>
    </source>
</evidence>
<dbReference type="KEGG" id="tad:TRIADDRAFT_58238"/>
<gene>
    <name evidence="6" type="ORF">TRIADDRAFT_58238</name>
</gene>
<protein>
    <recommendedName>
        <fullName evidence="8">O(6)-methylguanine-induced apoptosis 2</fullName>
    </recommendedName>
</protein>
<dbReference type="InParanoid" id="B3S188"/>
<keyword evidence="7" id="KW-1185">Reference proteome</keyword>
<feature type="region of interest" description="Disordered" evidence="5">
    <location>
        <begin position="77"/>
        <end position="128"/>
    </location>
</feature>
<dbReference type="RefSeq" id="XP_002114431.1">
    <property type="nucleotide sequence ID" value="XM_002114395.1"/>
</dbReference>
<keyword evidence="4" id="KW-0539">Nucleus</keyword>
<evidence type="ECO:0000313" key="6">
    <source>
        <dbReference type="EMBL" id="EDV23521.1"/>
    </source>
</evidence>
<dbReference type="FunCoup" id="B3S188">
    <property type="interactions" value="39"/>
</dbReference>
<organism evidence="6 7">
    <name type="scientific">Trichoplax adhaerens</name>
    <name type="common">Trichoplax reptans</name>
    <dbReference type="NCBI Taxonomy" id="10228"/>
    <lineage>
        <taxon>Eukaryota</taxon>
        <taxon>Metazoa</taxon>
        <taxon>Placozoa</taxon>
        <taxon>Uniplacotomia</taxon>
        <taxon>Trichoplacea</taxon>
        <taxon>Trichoplacidae</taxon>
        <taxon>Trichoplax</taxon>
    </lineage>
</organism>
<evidence type="ECO:0000256" key="2">
    <source>
        <dbReference type="ARBA" id="ARBA00004496"/>
    </source>
</evidence>
<dbReference type="Proteomes" id="UP000009022">
    <property type="component" value="Unassembled WGS sequence"/>
</dbReference>
<dbReference type="PANTHER" id="PTHR35678">
    <property type="entry name" value="PROTEIN STPG4"/>
    <property type="match status" value="1"/>
</dbReference>
<dbReference type="OMA" id="GQYENPI"/>